<keyword evidence="16" id="KW-1185">Reference proteome</keyword>
<dbReference type="GO" id="GO:0005886">
    <property type="term" value="C:plasma membrane"/>
    <property type="evidence" value="ECO:0007669"/>
    <property type="project" value="TreeGrafter"/>
</dbReference>
<keyword evidence="4 13" id="KW-0894">Sodium channel</keyword>
<evidence type="ECO:0000256" key="13">
    <source>
        <dbReference type="RuleBase" id="RU000679"/>
    </source>
</evidence>
<proteinExistence type="inferred from homology"/>
<evidence type="ECO:0000256" key="14">
    <source>
        <dbReference type="SAM" id="MobiDB-lite"/>
    </source>
</evidence>
<keyword evidence="10" id="KW-0325">Glycoprotein</keyword>
<reference evidence="17" key="2">
    <citation type="submission" date="2020-10" db="UniProtKB">
        <authorList>
            <consortium name="WormBaseParasite"/>
        </authorList>
    </citation>
    <scope>IDENTIFICATION</scope>
</reference>
<keyword evidence="9 15" id="KW-0472">Membrane</keyword>
<evidence type="ECO:0000256" key="2">
    <source>
        <dbReference type="ARBA" id="ARBA00007193"/>
    </source>
</evidence>
<comment type="similarity">
    <text evidence="2 13">Belongs to the amiloride-sensitive sodium channel (TC 1.A.6) family.</text>
</comment>
<evidence type="ECO:0000313" key="17">
    <source>
        <dbReference type="WBParaSite" id="Pan_g24071.t1"/>
    </source>
</evidence>
<evidence type="ECO:0000313" key="16">
    <source>
        <dbReference type="Proteomes" id="UP000492821"/>
    </source>
</evidence>
<dbReference type="PANTHER" id="PTHR11690">
    <property type="entry name" value="AMILORIDE-SENSITIVE SODIUM CHANNEL-RELATED"/>
    <property type="match status" value="1"/>
</dbReference>
<evidence type="ECO:0000256" key="6">
    <source>
        <dbReference type="ARBA" id="ARBA00022989"/>
    </source>
</evidence>
<keyword evidence="12 13" id="KW-0407">Ion channel</keyword>
<keyword evidence="7" id="KW-0915">Sodium</keyword>
<dbReference type="GO" id="GO:0015280">
    <property type="term" value="F:ligand-gated sodium channel activity"/>
    <property type="evidence" value="ECO:0007669"/>
    <property type="project" value="TreeGrafter"/>
</dbReference>
<feature type="region of interest" description="Disordered" evidence="14">
    <location>
        <begin position="11"/>
        <end position="33"/>
    </location>
</feature>
<dbReference type="InterPro" id="IPR001873">
    <property type="entry name" value="ENaC"/>
</dbReference>
<evidence type="ECO:0000256" key="4">
    <source>
        <dbReference type="ARBA" id="ARBA00022461"/>
    </source>
</evidence>
<evidence type="ECO:0000256" key="5">
    <source>
        <dbReference type="ARBA" id="ARBA00022692"/>
    </source>
</evidence>
<evidence type="ECO:0000256" key="8">
    <source>
        <dbReference type="ARBA" id="ARBA00023065"/>
    </source>
</evidence>
<dbReference type="Pfam" id="PF00858">
    <property type="entry name" value="ASC"/>
    <property type="match status" value="1"/>
</dbReference>
<feature type="transmembrane region" description="Helical" evidence="15">
    <location>
        <begin position="90"/>
        <end position="115"/>
    </location>
</feature>
<reference evidence="16" key="1">
    <citation type="journal article" date="2013" name="Genetics">
        <title>The draft genome and transcriptome of Panagrellus redivivus are shaped by the harsh demands of a free-living lifestyle.</title>
        <authorList>
            <person name="Srinivasan J."/>
            <person name="Dillman A.R."/>
            <person name="Macchietto M.G."/>
            <person name="Heikkinen L."/>
            <person name="Lakso M."/>
            <person name="Fracchia K.M."/>
            <person name="Antoshechkin I."/>
            <person name="Mortazavi A."/>
            <person name="Wong G."/>
            <person name="Sternberg P.W."/>
        </authorList>
    </citation>
    <scope>NUCLEOTIDE SEQUENCE [LARGE SCALE GENOMIC DNA]</scope>
    <source>
        <strain evidence="16">MT8872</strain>
    </source>
</reference>
<dbReference type="AlphaFoldDB" id="A0A7E4VRE8"/>
<comment type="subcellular location">
    <subcellularLocation>
        <location evidence="1">Membrane</location>
        <topology evidence="1">Multi-pass membrane protein</topology>
    </subcellularLocation>
</comment>
<sequence>MNDRIKYRMQGMSGSFNDPPPEYNGSKSSRRSNMGRRASEYIINVPVTQLKKIGATKEINSLYRETQHFVGITTIHGALRIYRAHGVSRWLWTAATIGAIGFFCWQLIVLCLMYSRKPTASQVSFLLPENGLQFPDITICNYNPIRASVVESLNASSNGSFTQQVLDYMIISYLKLPLIISMSAEDFADGEHAYKQYLETTKSTMSMEDFYIEASSLQ</sequence>
<evidence type="ECO:0000256" key="9">
    <source>
        <dbReference type="ARBA" id="ARBA00023136"/>
    </source>
</evidence>
<dbReference type="PANTHER" id="PTHR11690:SF222">
    <property type="entry name" value="AMILORIDE-SENSITIVE SODIUM CHANNEL SUBUNIT GAMMA"/>
    <property type="match status" value="1"/>
</dbReference>
<keyword evidence="8 13" id="KW-0406">Ion transport</keyword>
<evidence type="ECO:0000256" key="15">
    <source>
        <dbReference type="SAM" id="Phobius"/>
    </source>
</evidence>
<keyword evidence="6 15" id="KW-1133">Transmembrane helix</keyword>
<dbReference type="Proteomes" id="UP000492821">
    <property type="component" value="Unassembled WGS sequence"/>
</dbReference>
<evidence type="ECO:0000256" key="12">
    <source>
        <dbReference type="ARBA" id="ARBA00023303"/>
    </source>
</evidence>
<evidence type="ECO:0000256" key="11">
    <source>
        <dbReference type="ARBA" id="ARBA00023201"/>
    </source>
</evidence>
<evidence type="ECO:0000256" key="3">
    <source>
        <dbReference type="ARBA" id="ARBA00022448"/>
    </source>
</evidence>
<dbReference type="WBParaSite" id="Pan_g24071.t1">
    <property type="protein sequence ID" value="Pan_g24071.t1"/>
    <property type="gene ID" value="Pan_g24071"/>
</dbReference>
<evidence type="ECO:0000256" key="7">
    <source>
        <dbReference type="ARBA" id="ARBA00023053"/>
    </source>
</evidence>
<keyword evidence="11 13" id="KW-0739">Sodium transport</keyword>
<keyword evidence="3 13" id="KW-0813">Transport</keyword>
<organism evidence="16 17">
    <name type="scientific">Panagrellus redivivus</name>
    <name type="common">Microworm</name>
    <dbReference type="NCBI Taxonomy" id="6233"/>
    <lineage>
        <taxon>Eukaryota</taxon>
        <taxon>Metazoa</taxon>
        <taxon>Ecdysozoa</taxon>
        <taxon>Nematoda</taxon>
        <taxon>Chromadorea</taxon>
        <taxon>Rhabditida</taxon>
        <taxon>Tylenchina</taxon>
        <taxon>Panagrolaimomorpha</taxon>
        <taxon>Panagrolaimoidea</taxon>
        <taxon>Panagrolaimidae</taxon>
        <taxon>Panagrellus</taxon>
    </lineage>
</organism>
<evidence type="ECO:0000256" key="1">
    <source>
        <dbReference type="ARBA" id="ARBA00004141"/>
    </source>
</evidence>
<accession>A0A7E4VRE8</accession>
<keyword evidence="5 13" id="KW-0812">Transmembrane</keyword>
<name>A0A7E4VRE8_PANRE</name>
<evidence type="ECO:0000256" key="10">
    <source>
        <dbReference type="ARBA" id="ARBA00023180"/>
    </source>
</evidence>
<protein>
    <submittedName>
        <fullName evidence="17">Ovule protein</fullName>
    </submittedName>
</protein>